<reference evidence="1" key="1">
    <citation type="submission" date="2021-02" db="EMBL/GenBank/DDBJ databases">
        <authorList>
            <consortium name="DOE Joint Genome Institute"/>
            <person name="Ahrendt S."/>
            <person name="Looney B.P."/>
            <person name="Miyauchi S."/>
            <person name="Morin E."/>
            <person name="Drula E."/>
            <person name="Courty P.E."/>
            <person name="Chicoki N."/>
            <person name="Fauchery L."/>
            <person name="Kohler A."/>
            <person name="Kuo A."/>
            <person name="Labutti K."/>
            <person name="Pangilinan J."/>
            <person name="Lipzen A."/>
            <person name="Riley R."/>
            <person name="Andreopoulos W."/>
            <person name="He G."/>
            <person name="Johnson J."/>
            <person name="Barry K.W."/>
            <person name="Grigoriev I.V."/>
            <person name="Nagy L."/>
            <person name="Hibbett D."/>
            <person name="Henrissat B."/>
            <person name="Matheny P.B."/>
            <person name="Labbe J."/>
            <person name="Martin F."/>
        </authorList>
    </citation>
    <scope>NUCLEOTIDE SEQUENCE</scope>
    <source>
        <strain evidence="1">FP105234-sp</strain>
    </source>
</reference>
<reference evidence="1" key="2">
    <citation type="journal article" date="2022" name="New Phytol.">
        <title>Evolutionary transition to the ectomycorrhizal habit in the genomes of a hyperdiverse lineage of mushroom-forming fungi.</title>
        <authorList>
            <person name="Looney B."/>
            <person name="Miyauchi S."/>
            <person name="Morin E."/>
            <person name="Drula E."/>
            <person name="Courty P.E."/>
            <person name="Kohler A."/>
            <person name="Kuo A."/>
            <person name="LaButti K."/>
            <person name="Pangilinan J."/>
            <person name="Lipzen A."/>
            <person name="Riley R."/>
            <person name="Andreopoulos W."/>
            <person name="He G."/>
            <person name="Johnson J."/>
            <person name="Nolan M."/>
            <person name="Tritt A."/>
            <person name="Barry K.W."/>
            <person name="Grigoriev I.V."/>
            <person name="Nagy L.G."/>
            <person name="Hibbett D."/>
            <person name="Henrissat B."/>
            <person name="Matheny P.B."/>
            <person name="Labbe J."/>
            <person name="Martin F.M."/>
        </authorList>
    </citation>
    <scope>NUCLEOTIDE SEQUENCE</scope>
    <source>
        <strain evidence="1">FP105234-sp</strain>
    </source>
</reference>
<gene>
    <name evidence="1" type="ORF">FA95DRAFT_1578013</name>
</gene>
<name>A0ACB8R568_9AGAM</name>
<protein>
    <submittedName>
        <fullName evidence="1">Uncharacterized protein</fullName>
    </submittedName>
</protein>
<comment type="caution">
    <text evidence="1">The sequence shown here is derived from an EMBL/GenBank/DDBJ whole genome shotgun (WGS) entry which is preliminary data.</text>
</comment>
<dbReference type="EMBL" id="MU276420">
    <property type="protein sequence ID" value="KAI0038751.1"/>
    <property type="molecule type" value="Genomic_DNA"/>
</dbReference>
<keyword evidence="2" id="KW-1185">Reference proteome</keyword>
<accession>A0ACB8R568</accession>
<sequence length="379" mass="43596">MASGNFSPPQFDQTDTPVLRSKVVTDRPANQTSQQMSIKPVDWHPPIHSAWAAVEEIVRKIPDHDDASPAPLVYGLPPVHAFSGETANSRIHHWLRLRPHCYSALFAQHGDVDIPILLTTGAWRTALDGHYYSFPIPKGTNVRSSVADIRKLAKPPNAPTVTGKRKEQSVSNPNKKTDAKKARRLAERIDIGVHFNIRYGVPPYSPNLQPWPKWCNKEVTRVQVERDRNLWAEVVWELSTIHFRMDLIWFDQDIMDEKHKAQARGDAAHELDLRLDRLSQFMQVWHLQGGVHVAPESAEVDWLVSTDWRTRRTGVARWSSLTRDWPGMELEPFSARHSVSEDVFLVYERNMYEKYCRLYHAHRGRLPVLPLTRPSTVSW</sequence>
<organism evidence="1 2">
    <name type="scientific">Auriscalpium vulgare</name>
    <dbReference type="NCBI Taxonomy" id="40419"/>
    <lineage>
        <taxon>Eukaryota</taxon>
        <taxon>Fungi</taxon>
        <taxon>Dikarya</taxon>
        <taxon>Basidiomycota</taxon>
        <taxon>Agaricomycotina</taxon>
        <taxon>Agaricomycetes</taxon>
        <taxon>Russulales</taxon>
        <taxon>Auriscalpiaceae</taxon>
        <taxon>Auriscalpium</taxon>
    </lineage>
</organism>
<dbReference type="Proteomes" id="UP000814033">
    <property type="component" value="Unassembled WGS sequence"/>
</dbReference>
<proteinExistence type="predicted"/>
<evidence type="ECO:0000313" key="1">
    <source>
        <dbReference type="EMBL" id="KAI0038751.1"/>
    </source>
</evidence>
<evidence type="ECO:0000313" key="2">
    <source>
        <dbReference type="Proteomes" id="UP000814033"/>
    </source>
</evidence>